<proteinExistence type="predicted"/>
<sequence>MIAPAFAHAVALLGTATRQYARGADDYARYREVLLVFVSFYERALALLTAMVWCV</sequence>
<dbReference type="AlphaFoldDB" id="A0A6G1J4E8"/>
<gene>
    <name evidence="1" type="ORF">K458DRAFT_22349</name>
</gene>
<dbReference type="Proteomes" id="UP000799291">
    <property type="component" value="Unassembled WGS sequence"/>
</dbReference>
<evidence type="ECO:0000313" key="1">
    <source>
        <dbReference type="EMBL" id="KAF2685288.1"/>
    </source>
</evidence>
<organism evidence="1 2">
    <name type="scientific">Lentithecium fluviatile CBS 122367</name>
    <dbReference type="NCBI Taxonomy" id="1168545"/>
    <lineage>
        <taxon>Eukaryota</taxon>
        <taxon>Fungi</taxon>
        <taxon>Dikarya</taxon>
        <taxon>Ascomycota</taxon>
        <taxon>Pezizomycotina</taxon>
        <taxon>Dothideomycetes</taxon>
        <taxon>Pleosporomycetidae</taxon>
        <taxon>Pleosporales</taxon>
        <taxon>Massarineae</taxon>
        <taxon>Lentitheciaceae</taxon>
        <taxon>Lentithecium</taxon>
    </lineage>
</organism>
<dbReference type="EMBL" id="MU005579">
    <property type="protein sequence ID" value="KAF2685288.1"/>
    <property type="molecule type" value="Genomic_DNA"/>
</dbReference>
<keyword evidence="2" id="KW-1185">Reference proteome</keyword>
<evidence type="ECO:0000313" key="2">
    <source>
        <dbReference type="Proteomes" id="UP000799291"/>
    </source>
</evidence>
<accession>A0A6G1J4E8</accession>
<reference evidence="1" key="1">
    <citation type="journal article" date="2020" name="Stud. Mycol.">
        <title>101 Dothideomycetes genomes: a test case for predicting lifestyles and emergence of pathogens.</title>
        <authorList>
            <person name="Haridas S."/>
            <person name="Albert R."/>
            <person name="Binder M."/>
            <person name="Bloem J."/>
            <person name="Labutti K."/>
            <person name="Salamov A."/>
            <person name="Andreopoulos B."/>
            <person name="Baker S."/>
            <person name="Barry K."/>
            <person name="Bills G."/>
            <person name="Bluhm B."/>
            <person name="Cannon C."/>
            <person name="Castanera R."/>
            <person name="Culley D."/>
            <person name="Daum C."/>
            <person name="Ezra D."/>
            <person name="Gonzalez J."/>
            <person name="Henrissat B."/>
            <person name="Kuo A."/>
            <person name="Liang C."/>
            <person name="Lipzen A."/>
            <person name="Lutzoni F."/>
            <person name="Magnuson J."/>
            <person name="Mondo S."/>
            <person name="Nolan M."/>
            <person name="Ohm R."/>
            <person name="Pangilinan J."/>
            <person name="Park H.-J."/>
            <person name="Ramirez L."/>
            <person name="Alfaro M."/>
            <person name="Sun H."/>
            <person name="Tritt A."/>
            <person name="Yoshinaga Y."/>
            <person name="Zwiers L.-H."/>
            <person name="Turgeon B."/>
            <person name="Goodwin S."/>
            <person name="Spatafora J."/>
            <person name="Crous P."/>
            <person name="Grigoriev I."/>
        </authorList>
    </citation>
    <scope>NUCLEOTIDE SEQUENCE</scope>
    <source>
        <strain evidence="1">CBS 122367</strain>
    </source>
</reference>
<name>A0A6G1J4E8_9PLEO</name>
<protein>
    <submittedName>
        <fullName evidence="1">Uncharacterized protein</fullName>
    </submittedName>
</protein>